<feature type="compositionally biased region" description="Low complexity" evidence="1">
    <location>
        <begin position="1"/>
        <end position="19"/>
    </location>
</feature>
<dbReference type="SUPFAM" id="SSF55797">
    <property type="entry name" value="PR-1-like"/>
    <property type="match status" value="1"/>
</dbReference>
<evidence type="ECO:0000259" key="2">
    <source>
        <dbReference type="SMART" id="SM00198"/>
    </source>
</evidence>
<keyword evidence="4" id="KW-1185">Reference proteome</keyword>
<dbReference type="SMART" id="SM00198">
    <property type="entry name" value="SCP"/>
    <property type="match status" value="1"/>
</dbReference>
<dbReference type="FunFam" id="3.40.33.10:FF:000010">
    <property type="entry name" value="Predicted protein"/>
    <property type="match status" value="1"/>
</dbReference>
<feature type="region of interest" description="Disordered" evidence="1">
    <location>
        <begin position="1"/>
        <end position="124"/>
    </location>
</feature>
<dbReference type="Gene3D" id="3.40.33.10">
    <property type="entry name" value="CAP"/>
    <property type="match status" value="1"/>
</dbReference>
<feature type="compositionally biased region" description="Low complexity" evidence="1">
    <location>
        <begin position="44"/>
        <end position="59"/>
    </location>
</feature>
<dbReference type="PANTHER" id="PTHR10334">
    <property type="entry name" value="CYSTEINE-RICH SECRETORY PROTEIN-RELATED"/>
    <property type="match status" value="1"/>
</dbReference>
<name>A0A7M5X626_9CNID</name>
<dbReference type="Proteomes" id="UP000594262">
    <property type="component" value="Unplaced"/>
</dbReference>
<evidence type="ECO:0000313" key="3">
    <source>
        <dbReference type="EnsemblMetazoa" id="CLYHEMP018077.1"/>
    </source>
</evidence>
<dbReference type="PRINTS" id="PR00837">
    <property type="entry name" value="V5TPXLIKE"/>
</dbReference>
<dbReference type="Pfam" id="PF00188">
    <property type="entry name" value="CAP"/>
    <property type="match status" value="1"/>
</dbReference>
<feature type="compositionally biased region" description="Basic and acidic residues" evidence="1">
    <location>
        <begin position="114"/>
        <end position="124"/>
    </location>
</feature>
<dbReference type="InterPro" id="IPR001283">
    <property type="entry name" value="CRISP-related"/>
</dbReference>
<dbReference type="InterPro" id="IPR018244">
    <property type="entry name" value="Allrgn_V5/Tpx1_CS"/>
</dbReference>
<sequence>GLPTDPDVPIDPVEPINPDAPIDPVEPTNPDDNLEDPSDPGLPTDPDVPIDPVEPINPDAPIDPVEPINPDDNLEDPSAPGLPTGPDVPIGPVEPTNPDEPNLEDPFDEPDCDSLSHPEPSGERPVDLLIDECFERHNMYRFRHTDNLLSWDHMLQNSAQLYAEQLAQTEEFEHSEQPGIGENLYFAFNSGGVTREGSCNRALDLWYDEIENYDFGSGTSLNGKVIGHFTQMVWMTTTKIGIGMAINGDGTKIYVVAQYSPPGNFIGQYTEQVKPLRCAIPRPAGDIEK</sequence>
<dbReference type="GO" id="GO:0005576">
    <property type="term" value="C:extracellular region"/>
    <property type="evidence" value="ECO:0007669"/>
    <property type="project" value="InterPro"/>
</dbReference>
<dbReference type="CDD" id="cd05382">
    <property type="entry name" value="CAP_GAPR1-like"/>
    <property type="match status" value="1"/>
</dbReference>
<reference evidence="3" key="1">
    <citation type="submission" date="2021-01" db="UniProtKB">
        <authorList>
            <consortium name="EnsemblMetazoa"/>
        </authorList>
    </citation>
    <scope>IDENTIFICATION</scope>
</reference>
<dbReference type="PROSITE" id="PS01009">
    <property type="entry name" value="CRISP_1"/>
    <property type="match status" value="1"/>
</dbReference>
<dbReference type="AlphaFoldDB" id="A0A7M5X626"/>
<dbReference type="InterPro" id="IPR034113">
    <property type="entry name" value="SCP_GAPR1-like"/>
</dbReference>
<dbReference type="OrthoDB" id="5951601at2759"/>
<evidence type="ECO:0000313" key="4">
    <source>
        <dbReference type="Proteomes" id="UP000594262"/>
    </source>
</evidence>
<accession>A0A7M5X626</accession>
<dbReference type="InterPro" id="IPR014044">
    <property type="entry name" value="CAP_dom"/>
</dbReference>
<dbReference type="EnsemblMetazoa" id="CLYHEMT018077.1">
    <property type="protein sequence ID" value="CLYHEMP018077.1"/>
    <property type="gene ID" value="CLYHEMG018077"/>
</dbReference>
<feature type="compositionally biased region" description="Acidic residues" evidence="1">
    <location>
        <begin position="101"/>
        <end position="112"/>
    </location>
</feature>
<dbReference type="PRINTS" id="PR00838">
    <property type="entry name" value="V5ALLERGEN"/>
</dbReference>
<dbReference type="InterPro" id="IPR035940">
    <property type="entry name" value="CAP_sf"/>
</dbReference>
<organism evidence="3 4">
    <name type="scientific">Clytia hemisphaerica</name>
    <dbReference type="NCBI Taxonomy" id="252671"/>
    <lineage>
        <taxon>Eukaryota</taxon>
        <taxon>Metazoa</taxon>
        <taxon>Cnidaria</taxon>
        <taxon>Hydrozoa</taxon>
        <taxon>Hydroidolina</taxon>
        <taxon>Leptothecata</taxon>
        <taxon>Obeliida</taxon>
        <taxon>Clytiidae</taxon>
        <taxon>Clytia</taxon>
    </lineage>
</organism>
<evidence type="ECO:0000256" key="1">
    <source>
        <dbReference type="SAM" id="MobiDB-lite"/>
    </source>
</evidence>
<proteinExistence type="predicted"/>
<protein>
    <recommendedName>
        <fullName evidence="2">SCP domain-containing protein</fullName>
    </recommendedName>
</protein>
<dbReference type="InterPro" id="IPR002413">
    <property type="entry name" value="V5_allergen-like"/>
</dbReference>
<feature type="domain" description="SCP" evidence="2">
    <location>
        <begin position="128"/>
        <end position="267"/>
    </location>
</feature>